<name>X1S5V5_9ZZZZ</name>
<dbReference type="AlphaFoldDB" id="X1S5V5"/>
<feature type="non-terminal residue" evidence="3">
    <location>
        <position position="52"/>
    </location>
</feature>
<dbReference type="GO" id="GO:0046872">
    <property type="term" value="F:metal ion binding"/>
    <property type="evidence" value="ECO:0007669"/>
    <property type="project" value="UniProtKB-KW"/>
</dbReference>
<evidence type="ECO:0008006" key="4">
    <source>
        <dbReference type="Google" id="ProtNLM"/>
    </source>
</evidence>
<protein>
    <recommendedName>
        <fullName evidence="4">Pectate lyase</fullName>
    </recommendedName>
</protein>
<keyword evidence="2" id="KW-0325">Glycoprotein</keyword>
<comment type="caution">
    <text evidence="3">The sequence shown here is derived from an EMBL/GenBank/DDBJ whole genome shotgun (WGS) entry which is preliminary data.</text>
</comment>
<feature type="non-terminal residue" evidence="3">
    <location>
        <position position="1"/>
    </location>
</feature>
<proteinExistence type="predicted"/>
<dbReference type="PANTHER" id="PTHR42970">
    <property type="entry name" value="PECTATE LYASE C-RELATED"/>
    <property type="match status" value="1"/>
</dbReference>
<evidence type="ECO:0000313" key="3">
    <source>
        <dbReference type="EMBL" id="GAI74466.1"/>
    </source>
</evidence>
<dbReference type="InterPro" id="IPR052063">
    <property type="entry name" value="Polysaccharide_Lyase_1"/>
</dbReference>
<reference evidence="3" key="1">
    <citation type="journal article" date="2014" name="Front. Microbiol.">
        <title>High frequency of phylogenetically diverse reductive dehalogenase-homologous genes in deep subseafloor sedimentary metagenomes.</title>
        <authorList>
            <person name="Kawai M."/>
            <person name="Futagami T."/>
            <person name="Toyoda A."/>
            <person name="Takaki Y."/>
            <person name="Nishi S."/>
            <person name="Hori S."/>
            <person name="Arai W."/>
            <person name="Tsubouchi T."/>
            <person name="Morono Y."/>
            <person name="Uchiyama I."/>
            <person name="Ito T."/>
            <person name="Fujiyama A."/>
            <person name="Inagaki F."/>
            <person name="Takami H."/>
        </authorList>
    </citation>
    <scope>NUCLEOTIDE SEQUENCE</scope>
    <source>
        <strain evidence="3">Expedition CK06-06</strain>
    </source>
</reference>
<organism evidence="3">
    <name type="scientific">marine sediment metagenome</name>
    <dbReference type="NCBI Taxonomy" id="412755"/>
    <lineage>
        <taxon>unclassified sequences</taxon>
        <taxon>metagenomes</taxon>
        <taxon>ecological metagenomes</taxon>
    </lineage>
</organism>
<gene>
    <name evidence="3" type="ORF">S12H4_25462</name>
</gene>
<dbReference type="EMBL" id="BARW01014299">
    <property type="protein sequence ID" value="GAI74466.1"/>
    <property type="molecule type" value="Genomic_DNA"/>
</dbReference>
<sequence length="52" mass="5678">ETVRNQTGAHIDSQWEVGGWPELNSAAAPLDSDQDGMPDNWELAKGFNPNNP</sequence>
<accession>X1S5V5</accession>
<evidence type="ECO:0000256" key="1">
    <source>
        <dbReference type="ARBA" id="ARBA00022723"/>
    </source>
</evidence>
<dbReference type="PANTHER" id="PTHR42970:SF1">
    <property type="entry name" value="PECTATE LYASE C-RELATED"/>
    <property type="match status" value="1"/>
</dbReference>
<evidence type="ECO:0000256" key="2">
    <source>
        <dbReference type="ARBA" id="ARBA00023180"/>
    </source>
</evidence>
<keyword evidence="1" id="KW-0479">Metal-binding</keyword>